<evidence type="ECO:0008006" key="4">
    <source>
        <dbReference type="Google" id="ProtNLM"/>
    </source>
</evidence>
<feature type="transmembrane region" description="Helical" evidence="1">
    <location>
        <begin position="64"/>
        <end position="84"/>
    </location>
</feature>
<dbReference type="EMBL" id="LPZR01000171">
    <property type="protein sequence ID" value="KYO51530.1"/>
    <property type="molecule type" value="Genomic_DNA"/>
</dbReference>
<keyword evidence="1" id="KW-0472">Membrane</keyword>
<reference evidence="2 3" key="1">
    <citation type="submission" date="2015-12" db="EMBL/GenBank/DDBJ databases">
        <title>Genome sequence of Tistrella mobilis MCCC 1A02139.</title>
        <authorList>
            <person name="Lu L."/>
            <person name="Lai Q."/>
            <person name="Shao Z."/>
            <person name="Qian P."/>
        </authorList>
    </citation>
    <scope>NUCLEOTIDE SEQUENCE [LARGE SCALE GENOMIC DNA]</scope>
    <source>
        <strain evidence="2 3">MCCC 1A02139</strain>
    </source>
</reference>
<comment type="caution">
    <text evidence="2">The sequence shown here is derived from an EMBL/GenBank/DDBJ whole genome shotgun (WGS) entry which is preliminary data.</text>
</comment>
<dbReference type="RefSeq" id="WP_062765949.1">
    <property type="nucleotide sequence ID" value="NZ_CP121044.1"/>
</dbReference>
<feature type="transmembrane region" description="Helical" evidence="1">
    <location>
        <begin position="104"/>
        <end position="127"/>
    </location>
</feature>
<dbReference type="GeneID" id="97239821"/>
<protein>
    <recommendedName>
        <fullName evidence="4">TraD/TraG TraM recognition site domain-containing protein</fullName>
    </recommendedName>
</protein>
<dbReference type="Gene3D" id="3.40.50.300">
    <property type="entry name" value="P-loop containing nucleotide triphosphate hydrolases"/>
    <property type="match status" value="1"/>
</dbReference>
<evidence type="ECO:0000256" key="1">
    <source>
        <dbReference type="SAM" id="Phobius"/>
    </source>
</evidence>
<evidence type="ECO:0000313" key="2">
    <source>
        <dbReference type="EMBL" id="KYO51530.1"/>
    </source>
</evidence>
<dbReference type="SUPFAM" id="SSF52540">
    <property type="entry name" value="P-loop containing nucleoside triphosphate hydrolases"/>
    <property type="match status" value="1"/>
</dbReference>
<feature type="transmembrane region" description="Helical" evidence="1">
    <location>
        <begin position="26"/>
        <end position="43"/>
    </location>
</feature>
<keyword evidence="1" id="KW-0812">Transmembrane</keyword>
<proteinExistence type="predicted"/>
<dbReference type="OrthoDB" id="9809429at2"/>
<evidence type="ECO:0000313" key="3">
    <source>
        <dbReference type="Proteomes" id="UP000075787"/>
    </source>
</evidence>
<organism evidence="2 3">
    <name type="scientific">Tistrella mobilis</name>
    <dbReference type="NCBI Taxonomy" id="171437"/>
    <lineage>
        <taxon>Bacteria</taxon>
        <taxon>Pseudomonadati</taxon>
        <taxon>Pseudomonadota</taxon>
        <taxon>Alphaproteobacteria</taxon>
        <taxon>Geminicoccales</taxon>
        <taxon>Geminicoccaceae</taxon>
        <taxon>Tistrella</taxon>
    </lineage>
</organism>
<dbReference type="Proteomes" id="UP000075787">
    <property type="component" value="Unassembled WGS sequence"/>
</dbReference>
<sequence>MTGFAEAVTGASNHLAHQALEAGHPGLPLLAILCLSVTCAIGLPGARPGDDRVSASILWWRLRIAAFAGALLFWLLTICHLVLAERLLGDGAARWFLVDWTGRWGLLGLALIGLAVSSRILAIRYGLTWLSKQLRAHRNSQETEALSDVRHEAARWAGAQGFDPRNHYRPGLVFTGLAPDGQPVSIPVKTALETMKCVIGATRFGKGVTFQVWADQAVQRGDCVIFVDPKGDDFLPVILRSRAEAMGREFLLVDLRETGAGRWAPLEHGPLEERIIRMTELLGLKERGTDADHYKILAASVIREVMAELPRTSLGAIADALERRDLSEGEWKALLSPREKLKRLARRPSLTPRAGRGLDLDRVIRSNAVLYVIGDIDDDEIRLAARTLLVEVAQLARRLRHEIPSR</sequence>
<name>A0A162KKY6_9PROT</name>
<dbReference type="InterPro" id="IPR027417">
    <property type="entry name" value="P-loop_NTPase"/>
</dbReference>
<accession>A0A162KKY6</accession>
<gene>
    <name evidence="2" type="ORF">AUP44_08405</name>
</gene>
<dbReference type="AlphaFoldDB" id="A0A162KKY6"/>
<keyword evidence="1" id="KW-1133">Transmembrane helix</keyword>